<dbReference type="CDD" id="cd02440">
    <property type="entry name" value="AdoMet_MTases"/>
    <property type="match status" value="1"/>
</dbReference>
<evidence type="ECO:0000256" key="2">
    <source>
        <dbReference type="ARBA" id="ARBA00022603"/>
    </source>
</evidence>
<organism evidence="8 9">
    <name type="scientific">Candidatus Neoehrlichia procyonis str. RAC413</name>
    <dbReference type="NCBI Taxonomy" id="1359163"/>
    <lineage>
        <taxon>Bacteria</taxon>
        <taxon>Pseudomonadati</taxon>
        <taxon>Pseudomonadota</taxon>
        <taxon>Alphaproteobacteria</taxon>
        <taxon>Rickettsiales</taxon>
        <taxon>Anaplasmataceae</taxon>
        <taxon>Candidatus Neoehrlichia</taxon>
    </lineage>
</organism>
<reference evidence="8 9" key="1">
    <citation type="submission" date="2015-02" db="EMBL/GenBank/DDBJ databases">
        <title>Genome Sequencing of Rickettsiales.</title>
        <authorList>
            <person name="Daugherty S.C."/>
            <person name="Su Q."/>
            <person name="Abolude K."/>
            <person name="Beier-Sexton M."/>
            <person name="Carlyon J.A."/>
            <person name="Carter R."/>
            <person name="Day N.P."/>
            <person name="Dumler S.J."/>
            <person name="Dyachenko V."/>
            <person name="Godinez A."/>
            <person name="Kurtti T.J."/>
            <person name="Lichay M."/>
            <person name="Mullins K.E."/>
            <person name="Ott S."/>
            <person name="Pappas-Brown V."/>
            <person name="Paris D.H."/>
            <person name="Patel P."/>
            <person name="Richards A.L."/>
            <person name="Sadzewicz L."/>
            <person name="Sears K."/>
            <person name="Seidman D."/>
            <person name="Sengamalay N."/>
            <person name="Stenos J."/>
            <person name="Tallon L.J."/>
            <person name="Vincent G."/>
            <person name="Fraser C.M."/>
            <person name="Munderloh U."/>
            <person name="Dunning-Hotopp J.C."/>
        </authorList>
    </citation>
    <scope>NUCLEOTIDE SEQUENCE [LARGE SCALE GENOMIC DNA]</scope>
    <source>
        <strain evidence="8 9">RAC413</strain>
    </source>
</reference>
<dbReference type="InterPro" id="IPR004556">
    <property type="entry name" value="HemK-like"/>
</dbReference>
<dbReference type="InterPro" id="IPR007848">
    <property type="entry name" value="Small_mtfrase_dom"/>
</dbReference>
<dbReference type="Gene3D" id="1.10.8.10">
    <property type="entry name" value="DNA helicase RuvA subunit, C-terminal domain"/>
    <property type="match status" value="1"/>
</dbReference>
<dbReference type="Pfam" id="PF05175">
    <property type="entry name" value="MTS"/>
    <property type="match status" value="1"/>
</dbReference>
<dbReference type="PANTHER" id="PTHR18895">
    <property type="entry name" value="HEMK METHYLTRANSFERASE"/>
    <property type="match status" value="1"/>
</dbReference>
<evidence type="ECO:0000259" key="7">
    <source>
        <dbReference type="Pfam" id="PF17827"/>
    </source>
</evidence>
<dbReference type="AlphaFoldDB" id="A0A0F3NP42"/>
<keyword evidence="2 8" id="KW-0489">Methyltransferase</keyword>
<evidence type="ECO:0000259" key="6">
    <source>
        <dbReference type="Pfam" id="PF05175"/>
    </source>
</evidence>
<dbReference type="GO" id="GO:0102559">
    <property type="term" value="F:peptide chain release factor N(5)-glutamine methyltransferase activity"/>
    <property type="evidence" value="ECO:0007669"/>
    <property type="project" value="UniProtKB-EC"/>
</dbReference>
<keyword evidence="4" id="KW-0949">S-adenosyl-L-methionine</keyword>
<evidence type="ECO:0000313" key="8">
    <source>
        <dbReference type="EMBL" id="KJV69472.1"/>
    </source>
</evidence>
<gene>
    <name evidence="8" type="primary">prmC</name>
    <name evidence="8" type="ORF">NLO413_0865</name>
</gene>
<dbReference type="PANTHER" id="PTHR18895:SF74">
    <property type="entry name" value="MTRF1L RELEASE FACTOR GLUTAMINE METHYLTRANSFERASE"/>
    <property type="match status" value="1"/>
</dbReference>
<dbReference type="Gene3D" id="3.40.50.150">
    <property type="entry name" value="Vaccinia Virus protein VP39"/>
    <property type="match status" value="1"/>
</dbReference>
<evidence type="ECO:0000313" key="9">
    <source>
        <dbReference type="Proteomes" id="UP000033562"/>
    </source>
</evidence>
<dbReference type="EC" id="2.1.1.297" evidence="1"/>
<dbReference type="InterPro" id="IPR050320">
    <property type="entry name" value="N5-glutamine_MTase"/>
</dbReference>
<dbReference type="STRING" id="1359163.NLO413_0865"/>
<comment type="catalytic activity">
    <reaction evidence="5">
        <text>L-glutaminyl-[peptide chain release factor] + S-adenosyl-L-methionine = N(5)-methyl-L-glutaminyl-[peptide chain release factor] + S-adenosyl-L-homocysteine + H(+)</text>
        <dbReference type="Rhea" id="RHEA:42896"/>
        <dbReference type="Rhea" id="RHEA-COMP:10271"/>
        <dbReference type="Rhea" id="RHEA-COMP:10272"/>
        <dbReference type="ChEBI" id="CHEBI:15378"/>
        <dbReference type="ChEBI" id="CHEBI:30011"/>
        <dbReference type="ChEBI" id="CHEBI:57856"/>
        <dbReference type="ChEBI" id="CHEBI:59789"/>
        <dbReference type="ChEBI" id="CHEBI:61891"/>
        <dbReference type="EC" id="2.1.1.297"/>
    </reaction>
</comment>
<dbReference type="InterPro" id="IPR029063">
    <property type="entry name" value="SAM-dependent_MTases_sf"/>
</dbReference>
<dbReference type="EMBL" id="LANX01000001">
    <property type="protein sequence ID" value="KJV69472.1"/>
    <property type="molecule type" value="Genomic_DNA"/>
</dbReference>
<keyword evidence="3 8" id="KW-0808">Transferase</keyword>
<comment type="caution">
    <text evidence="8">The sequence shown here is derived from an EMBL/GenBank/DDBJ whole genome shotgun (WGS) entry which is preliminary data.</text>
</comment>
<evidence type="ECO:0000256" key="5">
    <source>
        <dbReference type="ARBA" id="ARBA00048391"/>
    </source>
</evidence>
<evidence type="ECO:0000256" key="1">
    <source>
        <dbReference type="ARBA" id="ARBA00012771"/>
    </source>
</evidence>
<feature type="domain" description="Release factor glutamine methyltransferase N-terminal" evidence="7">
    <location>
        <begin position="7"/>
        <end position="76"/>
    </location>
</feature>
<dbReference type="RefSeq" id="WP_045809175.1">
    <property type="nucleotide sequence ID" value="NZ_LANX01000001.1"/>
</dbReference>
<keyword evidence="9" id="KW-1185">Reference proteome</keyword>
<protein>
    <recommendedName>
        <fullName evidence="1">peptide chain release factor N(5)-glutamine methyltransferase</fullName>
        <ecNumber evidence="1">2.1.1.297</ecNumber>
    </recommendedName>
</protein>
<dbReference type="PROSITE" id="PS00092">
    <property type="entry name" value="N6_MTASE"/>
    <property type="match status" value="1"/>
</dbReference>
<dbReference type="OrthoDB" id="9800643at2"/>
<dbReference type="GO" id="GO:0003676">
    <property type="term" value="F:nucleic acid binding"/>
    <property type="evidence" value="ECO:0007669"/>
    <property type="project" value="InterPro"/>
</dbReference>
<feature type="domain" description="Methyltransferase small" evidence="6">
    <location>
        <begin position="114"/>
        <end position="195"/>
    </location>
</feature>
<dbReference type="NCBIfam" id="TIGR00536">
    <property type="entry name" value="hemK_fam"/>
    <property type="match status" value="1"/>
</dbReference>
<dbReference type="NCBIfam" id="TIGR03534">
    <property type="entry name" value="RF_mod_PrmC"/>
    <property type="match status" value="1"/>
</dbReference>
<evidence type="ECO:0000256" key="3">
    <source>
        <dbReference type="ARBA" id="ARBA00022679"/>
    </source>
</evidence>
<dbReference type="InterPro" id="IPR040758">
    <property type="entry name" value="PrmC_N"/>
</dbReference>
<accession>A0A0F3NP42</accession>
<sequence length="283" mass="32441">MITISSLLREAVKILHNARIDNPQFDVEILMQYTLNIERATIIVNSNFPVCRSKLKVFWQAIEQRANRVPVSQIIGKREFWSKEFVVNANVLDPRPETETIISSTFEIYKTKNSRITIADLGTGTGCIMITLLSHYHNAVGVAFEKNVKTYRIAYENLKRHKVYSRTKLLLSSWIECEGEFDLIVSNPPYIKRSKISSLQPEVKLYEPFVALDGGPIGIENYIQIFQVIKRCLKHNGKAILEIGEDQVQIHRIVPNYGLIFCNYVYDLCGKKRCIILSNSAKT</sequence>
<dbReference type="Proteomes" id="UP000033562">
    <property type="component" value="Unassembled WGS sequence"/>
</dbReference>
<dbReference type="InterPro" id="IPR019874">
    <property type="entry name" value="RF_methyltr_PrmC"/>
</dbReference>
<dbReference type="Pfam" id="PF17827">
    <property type="entry name" value="PrmC_N"/>
    <property type="match status" value="1"/>
</dbReference>
<proteinExistence type="predicted"/>
<dbReference type="GO" id="GO:0032259">
    <property type="term" value="P:methylation"/>
    <property type="evidence" value="ECO:0007669"/>
    <property type="project" value="UniProtKB-KW"/>
</dbReference>
<dbReference type="PATRIC" id="fig|1359163.3.peg.836"/>
<name>A0A0F3NP42_9RICK</name>
<evidence type="ECO:0000256" key="4">
    <source>
        <dbReference type="ARBA" id="ARBA00022691"/>
    </source>
</evidence>
<dbReference type="InterPro" id="IPR002052">
    <property type="entry name" value="DNA_methylase_N6_adenine_CS"/>
</dbReference>
<dbReference type="SUPFAM" id="SSF53335">
    <property type="entry name" value="S-adenosyl-L-methionine-dependent methyltransferases"/>
    <property type="match status" value="1"/>
</dbReference>